<comment type="caution">
    <text evidence="2">The sequence shown here is derived from an EMBL/GenBank/DDBJ whole genome shotgun (WGS) entry which is preliminary data.</text>
</comment>
<feature type="compositionally biased region" description="Basic and acidic residues" evidence="1">
    <location>
        <begin position="706"/>
        <end position="719"/>
    </location>
</feature>
<feature type="compositionally biased region" description="Basic and acidic residues" evidence="1">
    <location>
        <begin position="177"/>
        <end position="187"/>
    </location>
</feature>
<feature type="compositionally biased region" description="Polar residues" evidence="1">
    <location>
        <begin position="720"/>
        <end position="741"/>
    </location>
</feature>
<evidence type="ECO:0000313" key="2">
    <source>
        <dbReference type="EMBL" id="CAG2208131.1"/>
    </source>
</evidence>
<evidence type="ECO:0000256" key="1">
    <source>
        <dbReference type="SAM" id="MobiDB-lite"/>
    </source>
</evidence>
<gene>
    <name evidence="2" type="ORF">MEDL_22508</name>
</gene>
<feature type="compositionally biased region" description="Basic and acidic residues" evidence="1">
    <location>
        <begin position="77"/>
        <end position="92"/>
    </location>
</feature>
<dbReference type="Proteomes" id="UP000683360">
    <property type="component" value="Unassembled WGS sequence"/>
</dbReference>
<protein>
    <submittedName>
        <fullName evidence="2">Uncharacterized protein</fullName>
    </submittedName>
</protein>
<accession>A0A8S3RN25</accession>
<evidence type="ECO:0000313" key="3">
    <source>
        <dbReference type="Proteomes" id="UP000683360"/>
    </source>
</evidence>
<feature type="compositionally biased region" description="Polar residues" evidence="1">
    <location>
        <begin position="67"/>
        <end position="76"/>
    </location>
</feature>
<sequence length="843" mass="95301">MTEYENYFLLLCDRYSARRNELRQELTSVNFDSQEEALNELIRPDMDTRQLGDNVSIYPTECDDTEVSNSQNSHSDNFSEPRKVPFSEEQQPRKVMTSKNTTSQSVCRTSSGVTNIRSNKNSNGATRNNSIPVMSVDPVNIIASENSSESSKDNQNRYRPRPTRTENICQCNTSNKKPNDTETDAKPSSENSAPIGKIDFPQSATDGFTFDSSKEEEEMQCYENSILRPKDHFNQPLTPKHLLDTVIVYAKSDYKLALAYVRYLRSIASANDMSDIQIKLYTSEDFPNNDVKVVKEVVNRSMRIIMLLSADFTNEMSLSFIKDETIGMIALQELPSQEHMSSSYTTMINRQRNCLRVVHTVAKKERYYRTPAGLASLRPFEFFRDNKNQKYEDDIIFKFLKSAREDRLSHMEQLNQQQSLANPHISQESENVQQVRFQVVTKKSRPQVVTNSRDGSNTQQLDNLSFATSGFVSNPSPEPVAMSNTLKNVPSSKTITVDTNPMKHDSYNSKLPMPNKSENSDPAKTSPIQKDDIGLFGQGDEEEDKYVDSCQVDLDKVPVQSTQGQQNVIRKDKMKDANLESLGDIRENKISYSCPSGRSGIRTGANPEYGEYFRETLPGKHQQVKQPAGYSPQSIHYHKHYHLADQSKFKRKDVETDSGHGSLGSIINIKSNTVVLGDANRVNYTQKVRETNKNESTNDDAINNESKQRGDTLPEKLTMKETSASYKSQPEVSLNILSPSSDQRKMVDDESLDNNSDEDNSNIEPESQCIKSGETFDSGVDLTQSVTSNCTDQNETENVTIVKENFTNEKEESGPDEDNKSVEIYDDCYNVFQCLDCVSVNDC</sequence>
<name>A0A8S3RN25_MYTED</name>
<feature type="compositionally biased region" description="Polar residues" evidence="1">
    <location>
        <begin position="165"/>
        <end position="176"/>
    </location>
</feature>
<feature type="compositionally biased region" description="Polar residues" evidence="1">
    <location>
        <begin position="516"/>
        <end position="528"/>
    </location>
</feature>
<feature type="region of interest" description="Disordered" evidence="1">
    <location>
        <begin position="687"/>
        <end position="765"/>
    </location>
</feature>
<feature type="compositionally biased region" description="Polar residues" evidence="1">
    <location>
        <begin position="97"/>
        <end position="132"/>
    </location>
</feature>
<reference evidence="2" key="1">
    <citation type="submission" date="2021-03" db="EMBL/GenBank/DDBJ databases">
        <authorList>
            <person name="Bekaert M."/>
        </authorList>
    </citation>
    <scope>NUCLEOTIDE SEQUENCE</scope>
</reference>
<keyword evidence="3" id="KW-1185">Reference proteome</keyword>
<feature type="region of interest" description="Disordered" evidence="1">
    <location>
        <begin position="491"/>
        <end position="536"/>
    </location>
</feature>
<feature type="compositionally biased region" description="Low complexity" evidence="1">
    <location>
        <begin position="140"/>
        <end position="149"/>
    </location>
</feature>
<dbReference type="EMBL" id="CAJPWZ010001104">
    <property type="protein sequence ID" value="CAG2208131.1"/>
    <property type="molecule type" value="Genomic_DNA"/>
</dbReference>
<organism evidence="2 3">
    <name type="scientific">Mytilus edulis</name>
    <name type="common">Blue mussel</name>
    <dbReference type="NCBI Taxonomy" id="6550"/>
    <lineage>
        <taxon>Eukaryota</taxon>
        <taxon>Metazoa</taxon>
        <taxon>Spiralia</taxon>
        <taxon>Lophotrochozoa</taxon>
        <taxon>Mollusca</taxon>
        <taxon>Bivalvia</taxon>
        <taxon>Autobranchia</taxon>
        <taxon>Pteriomorphia</taxon>
        <taxon>Mytilida</taxon>
        <taxon>Mytiloidea</taxon>
        <taxon>Mytilidae</taxon>
        <taxon>Mytilinae</taxon>
        <taxon>Mytilus</taxon>
    </lineage>
</organism>
<feature type="region of interest" description="Disordered" evidence="1">
    <location>
        <begin position="63"/>
        <end position="198"/>
    </location>
</feature>
<proteinExistence type="predicted"/>
<feature type="compositionally biased region" description="Acidic residues" evidence="1">
    <location>
        <begin position="749"/>
        <end position="761"/>
    </location>
</feature>
<dbReference type="AlphaFoldDB" id="A0A8S3RN25"/>